<reference evidence="2 3" key="1">
    <citation type="submission" date="2020-06" db="EMBL/GenBank/DDBJ databases">
        <authorList>
            <person name="Li R."/>
            <person name="Bekaert M."/>
        </authorList>
    </citation>
    <scope>NUCLEOTIDE SEQUENCE [LARGE SCALE GENOMIC DNA]</scope>
    <source>
        <strain evidence="3">wild</strain>
    </source>
</reference>
<gene>
    <name evidence="2" type="ORF">MCOR_17485</name>
</gene>
<dbReference type="OrthoDB" id="635273at2759"/>
<dbReference type="Proteomes" id="UP000507470">
    <property type="component" value="Unassembled WGS sequence"/>
</dbReference>
<keyword evidence="1" id="KW-0732">Signal</keyword>
<dbReference type="SUPFAM" id="SSF52058">
    <property type="entry name" value="L domain-like"/>
    <property type="match status" value="1"/>
</dbReference>
<dbReference type="PANTHER" id="PTHR24373:SF275">
    <property type="entry name" value="TIR DOMAIN-CONTAINING PROTEIN"/>
    <property type="match status" value="1"/>
</dbReference>
<dbReference type="InterPro" id="IPR050328">
    <property type="entry name" value="Dev_Immune_Receptor"/>
</dbReference>
<dbReference type="EMBL" id="CACVKT020003076">
    <property type="protein sequence ID" value="CAC5381637.1"/>
    <property type="molecule type" value="Genomic_DNA"/>
</dbReference>
<sequence length="231" mass="26217">MIITCTRRAVYQNEIVNTNGTSLYCKLLNTSFVCDGNKTMKRIPVIPHNITRLTIRNGNFSHVTRETFDNVENSSVTILKLKICMIQFISEDAFIGLGKVVEFDLSGNDALVPEVIAESLHSLSFSRIEKLYLKQMNLINLPTNMFAGLISTNVSEIYLNNNLIKSLDGEIFKELIHLRKLDLSWTGISDWDYNFTGLSSLETLLLSGTWFFKIPNVLRWKPELSSESKAT</sequence>
<proteinExistence type="predicted"/>
<evidence type="ECO:0000313" key="2">
    <source>
        <dbReference type="EMBL" id="CAC5381637.1"/>
    </source>
</evidence>
<dbReference type="InterPro" id="IPR032675">
    <property type="entry name" value="LRR_dom_sf"/>
</dbReference>
<keyword evidence="3" id="KW-1185">Reference proteome</keyword>
<dbReference type="AlphaFoldDB" id="A0A6J8BHL8"/>
<evidence type="ECO:0000256" key="1">
    <source>
        <dbReference type="ARBA" id="ARBA00022729"/>
    </source>
</evidence>
<evidence type="ECO:0000313" key="3">
    <source>
        <dbReference type="Proteomes" id="UP000507470"/>
    </source>
</evidence>
<name>A0A6J8BHL8_MYTCO</name>
<accession>A0A6J8BHL8</accession>
<dbReference type="Gene3D" id="3.80.10.10">
    <property type="entry name" value="Ribonuclease Inhibitor"/>
    <property type="match status" value="1"/>
</dbReference>
<protein>
    <submittedName>
        <fullName evidence="2">Uncharacterized protein</fullName>
    </submittedName>
</protein>
<dbReference type="Pfam" id="PF13855">
    <property type="entry name" value="LRR_8"/>
    <property type="match status" value="2"/>
</dbReference>
<dbReference type="InterPro" id="IPR001611">
    <property type="entry name" value="Leu-rich_rpt"/>
</dbReference>
<dbReference type="PANTHER" id="PTHR24373">
    <property type="entry name" value="SLIT RELATED LEUCINE-RICH REPEAT NEURONAL PROTEIN"/>
    <property type="match status" value="1"/>
</dbReference>
<organism evidence="2 3">
    <name type="scientific">Mytilus coruscus</name>
    <name type="common">Sea mussel</name>
    <dbReference type="NCBI Taxonomy" id="42192"/>
    <lineage>
        <taxon>Eukaryota</taxon>
        <taxon>Metazoa</taxon>
        <taxon>Spiralia</taxon>
        <taxon>Lophotrochozoa</taxon>
        <taxon>Mollusca</taxon>
        <taxon>Bivalvia</taxon>
        <taxon>Autobranchia</taxon>
        <taxon>Pteriomorphia</taxon>
        <taxon>Mytilida</taxon>
        <taxon>Mytiloidea</taxon>
        <taxon>Mytilidae</taxon>
        <taxon>Mytilinae</taxon>
        <taxon>Mytilus</taxon>
    </lineage>
</organism>